<name>A0A0C9TAR0_SPHS4</name>
<dbReference type="HOGENOM" id="CLU_1541082_0_0_1"/>
<feature type="compositionally biased region" description="Low complexity" evidence="1">
    <location>
        <begin position="116"/>
        <end position="137"/>
    </location>
</feature>
<evidence type="ECO:0000313" key="3">
    <source>
        <dbReference type="Proteomes" id="UP000054279"/>
    </source>
</evidence>
<feature type="compositionally biased region" description="Basic and acidic residues" evidence="1">
    <location>
        <begin position="103"/>
        <end position="112"/>
    </location>
</feature>
<dbReference type="AlphaFoldDB" id="A0A0C9TAR0"/>
<sequence>MTKFHFEGTSSASVTPYDGDTDGAIAMQRSLPPEGSFVNASRNEDCVEFAFYCQCMSAELSDTPPTATRIDSAELDKAAVNANDIANPSGKPPKNATRKHHISLNEKNDQKTTHITRTTSRLRSCRSSSKSSLSSLRHTPSGRPLSHLASNEKYQGEDKGQICGLSRLLGAFGH</sequence>
<proteinExistence type="predicted"/>
<evidence type="ECO:0000256" key="1">
    <source>
        <dbReference type="SAM" id="MobiDB-lite"/>
    </source>
</evidence>
<dbReference type="Proteomes" id="UP000054279">
    <property type="component" value="Unassembled WGS sequence"/>
</dbReference>
<dbReference type="EMBL" id="KN837380">
    <property type="protein sequence ID" value="KIJ26203.1"/>
    <property type="molecule type" value="Genomic_DNA"/>
</dbReference>
<accession>A0A0C9TAR0</accession>
<organism evidence="2 3">
    <name type="scientific">Sphaerobolus stellatus (strain SS14)</name>
    <dbReference type="NCBI Taxonomy" id="990650"/>
    <lineage>
        <taxon>Eukaryota</taxon>
        <taxon>Fungi</taxon>
        <taxon>Dikarya</taxon>
        <taxon>Basidiomycota</taxon>
        <taxon>Agaricomycotina</taxon>
        <taxon>Agaricomycetes</taxon>
        <taxon>Phallomycetidae</taxon>
        <taxon>Geastrales</taxon>
        <taxon>Sphaerobolaceae</taxon>
        <taxon>Sphaerobolus</taxon>
    </lineage>
</organism>
<keyword evidence="3" id="KW-1185">Reference proteome</keyword>
<feature type="region of interest" description="Disordered" evidence="1">
    <location>
        <begin position="1"/>
        <end position="20"/>
    </location>
</feature>
<reference evidence="2 3" key="1">
    <citation type="submission" date="2014-06" db="EMBL/GenBank/DDBJ databases">
        <title>Evolutionary Origins and Diversification of the Mycorrhizal Mutualists.</title>
        <authorList>
            <consortium name="DOE Joint Genome Institute"/>
            <consortium name="Mycorrhizal Genomics Consortium"/>
            <person name="Kohler A."/>
            <person name="Kuo A."/>
            <person name="Nagy L.G."/>
            <person name="Floudas D."/>
            <person name="Copeland A."/>
            <person name="Barry K.W."/>
            <person name="Cichocki N."/>
            <person name="Veneault-Fourrey C."/>
            <person name="LaButti K."/>
            <person name="Lindquist E.A."/>
            <person name="Lipzen A."/>
            <person name="Lundell T."/>
            <person name="Morin E."/>
            <person name="Murat C."/>
            <person name="Riley R."/>
            <person name="Ohm R."/>
            <person name="Sun H."/>
            <person name="Tunlid A."/>
            <person name="Henrissat B."/>
            <person name="Grigoriev I.V."/>
            <person name="Hibbett D.S."/>
            <person name="Martin F."/>
        </authorList>
    </citation>
    <scope>NUCLEOTIDE SEQUENCE [LARGE SCALE GENOMIC DNA]</scope>
    <source>
        <strain evidence="2 3">SS14</strain>
    </source>
</reference>
<gene>
    <name evidence="2" type="ORF">M422DRAFT_272777</name>
</gene>
<feature type="region of interest" description="Disordered" evidence="1">
    <location>
        <begin position="83"/>
        <end position="159"/>
    </location>
</feature>
<evidence type="ECO:0000313" key="2">
    <source>
        <dbReference type="EMBL" id="KIJ26203.1"/>
    </source>
</evidence>
<protein>
    <submittedName>
        <fullName evidence="2">Uncharacterized protein</fullName>
    </submittedName>
</protein>